<dbReference type="InterPro" id="IPR056068">
    <property type="entry name" value="EMF2-like_DUF7651"/>
</dbReference>
<dbReference type="Proteomes" id="UP001168098">
    <property type="component" value="Unassembled WGS sequence"/>
</dbReference>
<keyword evidence="3" id="KW-0863">Zinc-finger</keyword>
<evidence type="ECO:0000256" key="4">
    <source>
        <dbReference type="ARBA" id="ARBA00022833"/>
    </source>
</evidence>
<dbReference type="PANTHER" id="PTHR22597:SF22">
    <property type="entry name" value="POLYCOMB GROUP PROTEIN EMBRYONIC FLOWER 2-RELATED"/>
    <property type="match status" value="1"/>
</dbReference>
<evidence type="ECO:0000313" key="10">
    <source>
        <dbReference type="EMBL" id="KAJ9706997.1"/>
    </source>
</evidence>
<feature type="domain" description="DUF7651" evidence="9">
    <location>
        <begin position="69"/>
        <end position="217"/>
    </location>
</feature>
<evidence type="ECO:0000259" key="9">
    <source>
        <dbReference type="Pfam" id="PF24663"/>
    </source>
</evidence>
<proteinExistence type="inferred from homology"/>
<dbReference type="InterPro" id="IPR019135">
    <property type="entry name" value="Polycomb_protein_VEFS-Box"/>
</dbReference>
<evidence type="ECO:0000256" key="5">
    <source>
        <dbReference type="ARBA" id="ARBA00023015"/>
    </source>
</evidence>
<sequence>MCHQNSCVHFSAEEAVAAEESLLIYCKPVELYNILQCRALQNPSFLQRCLRYKIQARRKQRYEFSYLLKQHSEVYRLSRACKLSSFTEFEGWRRAEANFILPEMNKLSLDVKAGKLTILLVSCGETRNSFSEANVGGYCLWGKLPMESLYSSLERSVSLTLGNRAEMLSNVDMQSCFLEPCFLEEGSCITFHTPHDLGTMGSQKVQVNIVAQKVGAKEKSPYASYTYRNIPTSSLSNIIRLRAGNVIFNYRDRSDMPQKIEVTENFSCPFCLMQCASFKGLRYHLCSSHDLFNFDFWVTEEYQAVNVSVKVDILRSEIMADGVDPRLQTFFFCSKPHKRRRLKNQVQNANHVFLHFLESGSPNFFSEAHKGFLEKDDDALSCEGEKSSMSLPCQKDLQNGRPVAESYAIGKPSAVECIEHFASNLNETGVPIAMAQSSVDMECVQSIPGSPTPPAVLQFPKTRKLSFERSEPRNRALLQKRQFFHSHRAQPMALDQVLSDRDSEDEVDDDIADFEDRRMLDDFVDVTKEEKQFMHLWNSFVRKQRVLADGHIPWACEAFSKLHGQELVQAPAIFWCWRLFMIKLWNHGLLDARTMNSCNLILETYRNEVSDTMKS</sequence>
<comment type="caution">
    <text evidence="10">The sequence shown here is derived from an EMBL/GenBank/DDBJ whole genome shotgun (WGS) entry which is preliminary data.</text>
</comment>
<reference evidence="10 11" key="1">
    <citation type="journal article" date="2023" name="BMC Biotechnol.">
        <title>Vitis rotundifolia cv Carlos genome sequencing.</title>
        <authorList>
            <person name="Huff M."/>
            <person name="Hulse-Kemp A."/>
            <person name="Scheffler B."/>
            <person name="Youngblood R."/>
            <person name="Simpson S."/>
            <person name="Babiker E."/>
            <person name="Staton M."/>
        </authorList>
    </citation>
    <scope>NUCLEOTIDE SEQUENCE [LARGE SCALE GENOMIC DNA]</scope>
    <source>
        <tissue evidence="10">Leaf</tissue>
    </source>
</reference>
<dbReference type="Pfam" id="PF23320">
    <property type="entry name" value="Zn_SUZ12"/>
    <property type="match status" value="1"/>
</dbReference>
<dbReference type="GO" id="GO:0031490">
    <property type="term" value="F:chromatin DNA binding"/>
    <property type="evidence" value="ECO:0007669"/>
    <property type="project" value="TreeGrafter"/>
</dbReference>
<name>A0AA39AG95_VITRO</name>
<dbReference type="GO" id="GO:0008270">
    <property type="term" value="F:zinc ion binding"/>
    <property type="evidence" value="ECO:0007669"/>
    <property type="project" value="UniProtKB-KW"/>
</dbReference>
<evidence type="ECO:0000256" key="6">
    <source>
        <dbReference type="ARBA" id="ARBA00023163"/>
    </source>
</evidence>
<evidence type="ECO:0008006" key="12">
    <source>
        <dbReference type="Google" id="ProtNLM"/>
    </source>
</evidence>
<evidence type="ECO:0000256" key="1">
    <source>
        <dbReference type="ARBA" id="ARBA00007416"/>
    </source>
</evidence>
<dbReference type="EMBL" id="JARBHA010000002">
    <property type="protein sequence ID" value="KAJ9706997.1"/>
    <property type="molecule type" value="Genomic_DNA"/>
</dbReference>
<evidence type="ECO:0000313" key="11">
    <source>
        <dbReference type="Proteomes" id="UP001168098"/>
    </source>
</evidence>
<gene>
    <name evidence="10" type="ORF">PVL29_002119</name>
</gene>
<evidence type="ECO:0000256" key="3">
    <source>
        <dbReference type="ARBA" id="ARBA00022771"/>
    </source>
</evidence>
<feature type="domain" description="Polycomb protein VEFS-Box" evidence="7">
    <location>
        <begin position="475"/>
        <end position="595"/>
    </location>
</feature>
<dbReference type="GO" id="GO:0005634">
    <property type="term" value="C:nucleus"/>
    <property type="evidence" value="ECO:0007669"/>
    <property type="project" value="UniProtKB-ARBA"/>
</dbReference>
<comment type="similarity">
    <text evidence="1">Belongs to the VEFS (VRN2-EMF2-FIS2-SU(Z)12) family.</text>
</comment>
<accession>A0AA39AG95</accession>
<dbReference type="AlphaFoldDB" id="A0AA39AG95"/>
<organism evidence="10 11">
    <name type="scientific">Vitis rotundifolia</name>
    <name type="common">Muscadine grape</name>
    <dbReference type="NCBI Taxonomy" id="103349"/>
    <lineage>
        <taxon>Eukaryota</taxon>
        <taxon>Viridiplantae</taxon>
        <taxon>Streptophyta</taxon>
        <taxon>Embryophyta</taxon>
        <taxon>Tracheophyta</taxon>
        <taxon>Spermatophyta</taxon>
        <taxon>Magnoliopsida</taxon>
        <taxon>eudicotyledons</taxon>
        <taxon>Gunneridae</taxon>
        <taxon>Pentapetalae</taxon>
        <taxon>rosids</taxon>
        <taxon>Vitales</taxon>
        <taxon>Vitaceae</taxon>
        <taxon>Viteae</taxon>
        <taxon>Vitis</taxon>
    </lineage>
</organism>
<protein>
    <recommendedName>
        <fullName evidence="12">Embryonic flower 2</fullName>
    </recommendedName>
</protein>
<dbReference type="PANTHER" id="PTHR22597">
    <property type="entry name" value="POLYCOMB GROUP PROTEIN"/>
    <property type="match status" value="1"/>
</dbReference>
<evidence type="ECO:0000256" key="2">
    <source>
        <dbReference type="ARBA" id="ARBA00022723"/>
    </source>
</evidence>
<keyword evidence="5" id="KW-0805">Transcription regulation</keyword>
<dbReference type="InterPro" id="IPR057540">
    <property type="entry name" value="Znf_SUZ12"/>
</dbReference>
<evidence type="ECO:0000259" key="7">
    <source>
        <dbReference type="Pfam" id="PF09733"/>
    </source>
</evidence>
<keyword evidence="6" id="KW-0804">Transcription</keyword>
<feature type="domain" description="Polycomb protein SUZ12-like zinc finger" evidence="8">
    <location>
        <begin position="244"/>
        <end position="310"/>
    </location>
</feature>
<keyword evidence="4" id="KW-0862">Zinc</keyword>
<keyword evidence="11" id="KW-1185">Reference proteome</keyword>
<keyword evidence="2" id="KW-0479">Metal-binding</keyword>
<dbReference type="Pfam" id="PF24663">
    <property type="entry name" value="DUF7651"/>
    <property type="match status" value="1"/>
</dbReference>
<dbReference type="Pfam" id="PF09733">
    <property type="entry name" value="VEFS-Box"/>
    <property type="match status" value="1"/>
</dbReference>
<dbReference type="CDD" id="cd21553">
    <property type="entry name" value="VEFS-box_EMF2-like"/>
    <property type="match status" value="1"/>
</dbReference>
<dbReference type="CDD" id="cd21749">
    <property type="entry name" value="ZnB-Zn_EMF2-like"/>
    <property type="match status" value="1"/>
</dbReference>
<evidence type="ECO:0000259" key="8">
    <source>
        <dbReference type="Pfam" id="PF23320"/>
    </source>
</evidence>